<dbReference type="AlphaFoldDB" id="V7BTE4"/>
<accession>V7BTE4</accession>
<dbReference type="PANTHER" id="PTHR46929:SF4">
    <property type="entry name" value="MYB_SANT-LIKE DOMAIN-CONTAINING PROTEIN"/>
    <property type="match status" value="1"/>
</dbReference>
<evidence type="ECO:0008006" key="3">
    <source>
        <dbReference type="Google" id="ProtNLM"/>
    </source>
</evidence>
<gene>
    <name evidence="1" type="ORF">PHAVU_005G052000g</name>
</gene>
<dbReference type="Proteomes" id="UP000000226">
    <property type="component" value="Chromosome 5"/>
</dbReference>
<dbReference type="EMBL" id="CM002292">
    <property type="protein sequence ID" value="ESW21219.1"/>
    <property type="molecule type" value="Genomic_DNA"/>
</dbReference>
<keyword evidence="2" id="KW-1185">Reference proteome</keyword>
<reference evidence="2" key="1">
    <citation type="journal article" date="2014" name="Nat. Genet.">
        <title>A reference genome for common bean and genome-wide analysis of dual domestications.</title>
        <authorList>
            <person name="Schmutz J."/>
            <person name="McClean P.E."/>
            <person name="Mamidi S."/>
            <person name="Wu G.A."/>
            <person name="Cannon S.B."/>
            <person name="Grimwood J."/>
            <person name="Jenkins J."/>
            <person name="Shu S."/>
            <person name="Song Q."/>
            <person name="Chavarro C."/>
            <person name="Torres-Torres M."/>
            <person name="Geffroy V."/>
            <person name="Moghaddam S.M."/>
            <person name="Gao D."/>
            <person name="Abernathy B."/>
            <person name="Barry K."/>
            <person name="Blair M."/>
            <person name="Brick M.A."/>
            <person name="Chovatia M."/>
            <person name="Gepts P."/>
            <person name="Goodstein D.M."/>
            <person name="Gonzales M."/>
            <person name="Hellsten U."/>
            <person name="Hyten D.L."/>
            <person name="Jia G."/>
            <person name="Kelly J.D."/>
            <person name="Kudrna D."/>
            <person name="Lee R."/>
            <person name="Richard M.M."/>
            <person name="Miklas P.N."/>
            <person name="Osorno J.M."/>
            <person name="Rodrigues J."/>
            <person name="Thareau V."/>
            <person name="Urrea C.A."/>
            <person name="Wang M."/>
            <person name="Yu Y."/>
            <person name="Zhang M."/>
            <person name="Wing R.A."/>
            <person name="Cregan P.B."/>
            <person name="Rokhsar D.S."/>
            <person name="Jackson S.A."/>
        </authorList>
    </citation>
    <scope>NUCLEOTIDE SEQUENCE [LARGE SCALE GENOMIC DNA]</scope>
    <source>
        <strain evidence="2">cv. G19833</strain>
    </source>
</reference>
<name>V7BTE4_PHAVU</name>
<dbReference type="PANTHER" id="PTHR46929">
    <property type="entry name" value="EXPRESSED PROTEIN"/>
    <property type="match status" value="1"/>
</dbReference>
<evidence type="ECO:0000313" key="1">
    <source>
        <dbReference type="EMBL" id="ESW21219.1"/>
    </source>
</evidence>
<dbReference type="OrthoDB" id="611564at2759"/>
<sequence length="77" mass="9212">MWREVHNLFSGLSDFGWNQATKRFEVEDELWENFIQVKSFVAKWRANVIRNYNLMEKLWSNEKATGSGQRTTWLASK</sequence>
<evidence type="ECO:0000313" key="2">
    <source>
        <dbReference type="Proteomes" id="UP000000226"/>
    </source>
</evidence>
<protein>
    <recommendedName>
        <fullName evidence="3">Myb/SANT-like domain-containing protein</fullName>
    </recommendedName>
</protein>
<dbReference type="Gramene" id="ESW21219">
    <property type="protein sequence ID" value="ESW21219"/>
    <property type="gene ID" value="PHAVU_005G052000g"/>
</dbReference>
<proteinExistence type="predicted"/>
<organism evidence="1 2">
    <name type="scientific">Phaseolus vulgaris</name>
    <name type="common">Kidney bean</name>
    <name type="synonym">French bean</name>
    <dbReference type="NCBI Taxonomy" id="3885"/>
    <lineage>
        <taxon>Eukaryota</taxon>
        <taxon>Viridiplantae</taxon>
        <taxon>Streptophyta</taxon>
        <taxon>Embryophyta</taxon>
        <taxon>Tracheophyta</taxon>
        <taxon>Spermatophyta</taxon>
        <taxon>Magnoliopsida</taxon>
        <taxon>eudicotyledons</taxon>
        <taxon>Gunneridae</taxon>
        <taxon>Pentapetalae</taxon>
        <taxon>rosids</taxon>
        <taxon>fabids</taxon>
        <taxon>Fabales</taxon>
        <taxon>Fabaceae</taxon>
        <taxon>Papilionoideae</taxon>
        <taxon>50 kb inversion clade</taxon>
        <taxon>NPAAA clade</taxon>
        <taxon>indigoferoid/millettioid clade</taxon>
        <taxon>Phaseoleae</taxon>
        <taxon>Phaseolus</taxon>
    </lineage>
</organism>